<evidence type="ECO:0000313" key="4">
    <source>
        <dbReference type="Proteomes" id="UP000294911"/>
    </source>
</evidence>
<organism evidence="3 4">
    <name type="scientific">Tamaricihabitans halophyticus</name>
    <dbReference type="NCBI Taxonomy" id="1262583"/>
    <lineage>
        <taxon>Bacteria</taxon>
        <taxon>Bacillati</taxon>
        <taxon>Actinomycetota</taxon>
        <taxon>Actinomycetes</taxon>
        <taxon>Pseudonocardiales</taxon>
        <taxon>Pseudonocardiaceae</taxon>
        <taxon>Tamaricihabitans</taxon>
    </lineage>
</organism>
<reference evidence="3 4" key="1">
    <citation type="submission" date="2019-03" db="EMBL/GenBank/DDBJ databases">
        <title>Genomic Encyclopedia of Type Strains, Phase IV (KMG-IV): sequencing the most valuable type-strain genomes for metagenomic binning, comparative biology and taxonomic classification.</title>
        <authorList>
            <person name="Goeker M."/>
        </authorList>
    </citation>
    <scope>NUCLEOTIDE SEQUENCE [LARGE SCALE GENOMIC DNA]</scope>
    <source>
        <strain evidence="3 4">DSM 45765</strain>
    </source>
</reference>
<feature type="compositionally biased region" description="Basic and acidic residues" evidence="1">
    <location>
        <begin position="67"/>
        <end position="78"/>
    </location>
</feature>
<dbReference type="AlphaFoldDB" id="A0A4R2R5M1"/>
<keyword evidence="2" id="KW-1133">Transmembrane helix</keyword>
<comment type="caution">
    <text evidence="3">The sequence shown here is derived from an EMBL/GenBank/DDBJ whole genome shotgun (WGS) entry which is preliminary data.</text>
</comment>
<protein>
    <submittedName>
        <fullName evidence="3">Uncharacterized protein</fullName>
    </submittedName>
</protein>
<sequence length="149" mass="16489">MTELAKESQGRESMSHKVRICFRVIAGLLLGWALYLFMSPTTLTYWDSGIEISCHSIARAGLGSERYLDEPDSRHYSYSEEAGEAELDEARQASGGPATQPFWEVTDRLENDCNQKRTTTTALMSLALAPAVTLGILGFSGRSREPQEP</sequence>
<dbReference type="EMBL" id="SLXQ01000001">
    <property type="protein sequence ID" value="TCP57327.1"/>
    <property type="molecule type" value="Genomic_DNA"/>
</dbReference>
<keyword evidence="4" id="KW-1185">Reference proteome</keyword>
<proteinExistence type="predicted"/>
<name>A0A4R2R5M1_9PSEU</name>
<evidence type="ECO:0000313" key="3">
    <source>
        <dbReference type="EMBL" id="TCP57327.1"/>
    </source>
</evidence>
<accession>A0A4R2R5M1</accession>
<feature type="region of interest" description="Disordered" evidence="1">
    <location>
        <begin position="67"/>
        <end position="101"/>
    </location>
</feature>
<evidence type="ECO:0000256" key="1">
    <source>
        <dbReference type="SAM" id="MobiDB-lite"/>
    </source>
</evidence>
<dbReference type="Proteomes" id="UP000294911">
    <property type="component" value="Unassembled WGS sequence"/>
</dbReference>
<evidence type="ECO:0000256" key="2">
    <source>
        <dbReference type="SAM" id="Phobius"/>
    </source>
</evidence>
<keyword evidence="2" id="KW-0472">Membrane</keyword>
<gene>
    <name evidence="3" type="ORF">EV191_1011281</name>
</gene>
<feature type="transmembrane region" description="Helical" evidence="2">
    <location>
        <begin position="121"/>
        <end position="139"/>
    </location>
</feature>
<feature type="transmembrane region" description="Helical" evidence="2">
    <location>
        <begin position="20"/>
        <end position="38"/>
    </location>
</feature>
<keyword evidence="2" id="KW-0812">Transmembrane</keyword>